<dbReference type="Pfam" id="PF04376">
    <property type="entry name" value="ATE_N"/>
    <property type="match status" value="1"/>
</dbReference>
<evidence type="ECO:0000313" key="7">
    <source>
        <dbReference type="EMBL" id="SEA42025.1"/>
    </source>
</evidence>
<comment type="catalytic activity">
    <reaction evidence="4">
        <text>N-terminal L-aspartyl-[protein] + L-leucyl-tRNA(Leu) = N-terminal L-leucyl-L-aspartyl-[protein] + tRNA(Leu) + H(+)</text>
        <dbReference type="Rhea" id="RHEA:50420"/>
        <dbReference type="Rhea" id="RHEA-COMP:9613"/>
        <dbReference type="Rhea" id="RHEA-COMP:9622"/>
        <dbReference type="Rhea" id="RHEA-COMP:12669"/>
        <dbReference type="Rhea" id="RHEA-COMP:12674"/>
        <dbReference type="ChEBI" id="CHEBI:15378"/>
        <dbReference type="ChEBI" id="CHEBI:64720"/>
        <dbReference type="ChEBI" id="CHEBI:78442"/>
        <dbReference type="ChEBI" id="CHEBI:78494"/>
        <dbReference type="ChEBI" id="CHEBI:133042"/>
        <dbReference type="EC" id="2.3.2.29"/>
    </reaction>
</comment>
<dbReference type="InterPro" id="IPR017138">
    <property type="entry name" value="Asp_Glu_LeuTrfase"/>
</dbReference>
<evidence type="ECO:0000256" key="3">
    <source>
        <dbReference type="ARBA" id="ARBA00023315"/>
    </source>
</evidence>
<dbReference type="NCBIfam" id="NF002345">
    <property type="entry name" value="PRK01305.2-2"/>
    <property type="match status" value="1"/>
</dbReference>
<dbReference type="NCBIfam" id="NF002346">
    <property type="entry name" value="PRK01305.2-3"/>
    <property type="match status" value="1"/>
</dbReference>
<comment type="similarity">
    <text evidence="4">Belongs to the R-transferase family. Bpt subfamily.</text>
</comment>
<dbReference type="GO" id="GO:0005737">
    <property type="term" value="C:cytoplasm"/>
    <property type="evidence" value="ECO:0007669"/>
    <property type="project" value="UniProtKB-SubCell"/>
</dbReference>
<comment type="function">
    <text evidence="4">Functions in the N-end rule pathway of protein degradation where it conjugates Leu from its aminoacyl-tRNA to the N-termini of proteins containing an N-terminal aspartate or glutamate.</text>
</comment>
<dbReference type="HAMAP" id="MF_00689">
    <property type="entry name" value="Bpt"/>
    <property type="match status" value="1"/>
</dbReference>
<keyword evidence="1 4" id="KW-0963">Cytoplasm</keyword>
<feature type="domain" description="N-end aminoacyl transferase N-terminal" evidence="5">
    <location>
        <begin position="21"/>
        <end position="90"/>
    </location>
</feature>
<keyword evidence="3 4" id="KW-0012">Acyltransferase</keyword>
<reference evidence="7 8" key="1">
    <citation type="submission" date="2016-10" db="EMBL/GenBank/DDBJ databases">
        <authorList>
            <person name="de Groot N.N."/>
        </authorList>
    </citation>
    <scope>NUCLEOTIDE SEQUENCE [LARGE SCALE GENOMIC DNA]</scope>
    <source>
        <strain evidence="7 8">CGMCC 1.3430</strain>
    </source>
</reference>
<protein>
    <recommendedName>
        <fullName evidence="4">Aspartate/glutamate leucyltransferase</fullName>
        <ecNumber evidence="4">2.3.2.29</ecNumber>
    </recommendedName>
</protein>
<accession>A0A1H4B1F9</accession>
<dbReference type="InterPro" id="IPR007471">
    <property type="entry name" value="N-end_Aminoacyl_Trfase_N"/>
</dbReference>
<dbReference type="Pfam" id="PF04377">
    <property type="entry name" value="ATE_C"/>
    <property type="match status" value="1"/>
</dbReference>
<evidence type="ECO:0000259" key="6">
    <source>
        <dbReference type="Pfam" id="PF04377"/>
    </source>
</evidence>
<dbReference type="InterPro" id="IPR016181">
    <property type="entry name" value="Acyl_CoA_acyltransferase"/>
</dbReference>
<dbReference type="Gene3D" id="3.40.630.30">
    <property type="match status" value="1"/>
</dbReference>
<dbReference type="EC" id="2.3.2.29" evidence="4"/>
<dbReference type="PANTHER" id="PTHR21367:SF1">
    <property type="entry name" value="ARGINYL-TRNA--PROTEIN TRANSFERASE 1"/>
    <property type="match status" value="1"/>
</dbReference>
<organism evidence="7 8">
    <name type="scientific">Alkalimonas amylolytica</name>
    <dbReference type="NCBI Taxonomy" id="152573"/>
    <lineage>
        <taxon>Bacteria</taxon>
        <taxon>Pseudomonadati</taxon>
        <taxon>Pseudomonadota</taxon>
        <taxon>Gammaproteobacteria</taxon>
        <taxon>Alkalimonas</taxon>
    </lineage>
</organism>
<dbReference type="GO" id="GO:0008914">
    <property type="term" value="F:leucyl-tRNA--protein transferase activity"/>
    <property type="evidence" value="ECO:0007669"/>
    <property type="project" value="UniProtKB-UniRule"/>
</dbReference>
<dbReference type="InterPro" id="IPR007472">
    <property type="entry name" value="N-end_Aminoacyl_Trfase_C"/>
</dbReference>
<evidence type="ECO:0000259" key="5">
    <source>
        <dbReference type="Pfam" id="PF04376"/>
    </source>
</evidence>
<dbReference type="PANTHER" id="PTHR21367">
    <property type="entry name" value="ARGININE-TRNA-PROTEIN TRANSFERASE 1"/>
    <property type="match status" value="1"/>
</dbReference>
<sequence>MLSLCWYLMTELTFGLTAPAPCSYLPAQQEQVIFLLPSYPIDASLYQQLLQHNFRRSGNDVYRPHCAACQECQSVRLDVRAFRANRRQQRILRKAKRDQLQLRFGKPAAKSYYPLYKHYIEARHPDGAMYPPSQQQLDSLLECHWANVEVLEVYHQQTLIAVSVVDVLDKVLSAVYTFYHPAYQRYSPGILAILLLIEQAQLQQKDYLHLGYYVADCAKMAYKAEFLPQQRFSSEKWRSIG</sequence>
<comment type="catalytic activity">
    <reaction evidence="4">
        <text>N-terminal L-glutamyl-[protein] + L-leucyl-tRNA(Leu) = N-terminal L-leucyl-L-glutamyl-[protein] + tRNA(Leu) + H(+)</text>
        <dbReference type="Rhea" id="RHEA:50412"/>
        <dbReference type="Rhea" id="RHEA-COMP:9613"/>
        <dbReference type="Rhea" id="RHEA-COMP:9622"/>
        <dbReference type="Rhea" id="RHEA-COMP:12664"/>
        <dbReference type="Rhea" id="RHEA-COMP:12668"/>
        <dbReference type="ChEBI" id="CHEBI:15378"/>
        <dbReference type="ChEBI" id="CHEBI:64721"/>
        <dbReference type="ChEBI" id="CHEBI:78442"/>
        <dbReference type="ChEBI" id="CHEBI:78494"/>
        <dbReference type="ChEBI" id="CHEBI:133041"/>
        <dbReference type="EC" id="2.3.2.29"/>
    </reaction>
</comment>
<proteinExistence type="inferred from homology"/>
<dbReference type="NCBIfam" id="NF002342">
    <property type="entry name" value="PRK01305.1-3"/>
    <property type="match status" value="1"/>
</dbReference>
<dbReference type="Proteomes" id="UP000198773">
    <property type="component" value="Unassembled WGS sequence"/>
</dbReference>
<dbReference type="SUPFAM" id="SSF55729">
    <property type="entry name" value="Acyl-CoA N-acyltransferases (Nat)"/>
    <property type="match status" value="1"/>
</dbReference>
<comment type="subcellular location">
    <subcellularLocation>
        <location evidence="4">Cytoplasm</location>
    </subcellularLocation>
</comment>
<evidence type="ECO:0000313" key="8">
    <source>
        <dbReference type="Proteomes" id="UP000198773"/>
    </source>
</evidence>
<dbReference type="EMBL" id="FNRM01000003">
    <property type="protein sequence ID" value="SEA42025.1"/>
    <property type="molecule type" value="Genomic_DNA"/>
</dbReference>
<dbReference type="PIRSF" id="PIRSF037208">
    <property type="entry name" value="ATE_pro_prd"/>
    <property type="match status" value="1"/>
</dbReference>
<evidence type="ECO:0000256" key="2">
    <source>
        <dbReference type="ARBA" id="ARBA00022679"/>
    </source>
</evidence>
<dbReference type="STRING" id="152573.SAMN04488051_103135"/>
<keyword evidence="2 4" id="KW-0808">Transferase</keyword>
<feature type="domain" description="N-end rule aminoacyl transferase C-terminal" evidence="6">
    <location>
        <begin position="113"/>
        <end position="232"/>
    </location>
</feature>
<dbReference type="GO" id="GO:0071596">
    <property type="term" value="P:ubiquitin-dependent protein catabolic process via the N-end rule pathway"/>
    <property type="evidence" value="ECO:0007669"/>
    <property type="project" value="InterPro"/>
</dbReference>
<gene>
    <name evidence="4" type="primary">bpt</name>
    <name evidence="7" type="ORF">SAMN04488051_103135</name>
</gene>
<name>A0A1H4B1F9_ALKAM</name>
<dbReference type="GO" id="GO:0004057">
    <property type="term" value="F:arginyl-tRNA--protein transferase activity"/>
    <property type="evidence" value="ECO:0007669"/>
    <property type="project" value="InterPro"/>
</dbReference>
<keyword evidence="8" id="KW-1185">Reference proteome</keyword>
<dbReference type="AlphaFoldDB" id="A0A1H4B1F9"/>
<evidence type="ECO:0000256" key="4">
    <source>
        <dbReference type="HAMAP-Rule" id="MF_00689"/>
    </source>
</evidence>
<dbReference type="InterPro" id="IPR030700">
    <property type="entry name" value="N-end_Aminoacyl_Trfase"/>
</dbReference>
<evidence type="ECO:0000256" key="1">
    <source>
        <dbReference type="ARBA" id="ARBA00022490"/>
    </source>
</evidence>